<evidence type="ECO:0000313" key="4">
    <source>
        <dbReference type="Proteomes" id="UP000694381"/>
    </source>
</evidence>
<dbReference type="Proteomes" id="UP000694381">
    <property type="component" value="Unassembled WGS sequence"/>
</dbReference>
<name>A0A8C6WC67_NANGA</name>
<dbReference type="InterPro" id="IPR002190">
    <property type="entry name" value="MHD_dom"/>
</dbReference>
<feature type="compositionally biased region" description="Low complexity" evidence="1">
    <location>
        <begin position="107"/>
        <end position="116"/>
    </location>
</feature>
<proteinExistence type="predicted"/>
<dbReference type="PANTHER" id="PTHR11736">
    <property type="entry name" value="MELANOMA-ASSOCIATED ANTIGEN MAGE ANTIGEN"/>
    <property type="match status" value="1"/>
</dbReference>
<dbReference type="GO" id="GO:0000122">
    <property type="term" value="P:negative regulation of transcription by RNA polymerase II"/>
    <property type="evidence" value="ECO:0007669"/>
    <property type="project" value="TreeGrafter"/>
</dbReference>
<protein>
    <submittedName>
        <fullName evidence="3">MAGE family member B16</fullName>
    </submittedName>
</protein>
<organism evidence="3 4">
    <name type="scientific">Nannospalax galili</name>
    <name type="common">Northern Israeli blind subterranean mole rat</name>
    <name type="synonym">Spalax galili</name>
    <dbReference type="NCBI Taxonomy" id="1026970"/>
    <lineage>
        <taxon>Eukaryota</taxon>
        <taxon>Metazoa</taxon>
        <taxon>Chordata</taxon>
        <taxon>Craniata</taxon>
        <taxon>Vertebrata</taxon>
        <taxon>Euteleostomi</taxon>
        <taxon>Mammalia</taxon>
        <taxon>Eutheria</taxon>
        <taxon>Euarchontoglires</taxon>
        <taxon>Glires</taxon>
        <taxon>Rodentia</taxon>
        <taxon>Myomorpha</taxon>
        <taxon>Muroidea</taxon>
        <taxon>Spalacidae</taxon>
        <taxon>Spalacinae</taxon>
        <taxon>Nannospalax</taxon>
    </lineage>
</organism>
<dbReference type="Ensembl" id="ENSNGAT00000029139.1">
    <property type="protein sequence ID" value="ENSNGAP00000023441.1"/>
    <property type="gene ID" value="ENSNGAG00000022007.1"/>
</dbReference>
<gene>
    <name evidence="3" type="primary">LOC103730170</name>
</gene>
<feature type="region of interest" description="Disordered" evidence="1">
    <location>
        <begin position="100"/>
        <end position="139"/>
    </location>
</feature>
<reference evidence="3" key="1">
    <citation type="submission" date="2025-08" db="UniProtKB">
        <authorList>
            <consortium name="Ensembl"/>
        </authorList>
    </citation>
    <scope>IDENTIFICATION</scope>
</reference>
<dbReference type="GeneTree" id="ENSGT00940000162825"/>
<evidence type="ECO:0000259" key="2">
    <source>
        <dbReference type="PROSITE" id="PS50838"/>
    </source>
</evidence>
<sequence>MSQIQENPEGTAVQGEIFEETQGLEVAQVPKEAEESCSSPHPLVPTSRKGETWKETRDLKVAQVSEHVEETGSPHTLMPSSPEGEIYKETQGLEVTEVSKDVEEPFSSSNPLLPSNKKADPIDETPSTSWASSAEGPSRQQAQVSPFNIVQGIPFNLAPLPIMKVDFMVNYMLYKYQVRELMSMEDMIRTVIREDESHFHEILSLANDRMEMVFGLEVKKVDPINHFYGLFIKLGLTYDGMHHHEYSFPKTGLLILILGVVFMKGNRATEEEIWRVLNPMGIIAGVPHFLFGEPRKLVTEEFVWEQYLECQPVPNSFPVRYEYVWGPRARAETSKMKVLEYVAKIHGVHPSIFQAQYQEALLEEEERTLAMLLDRAASSSMVAESSSAIPSRFPPR</sequence>
<dbReference type="GO" id="GO:0005634">
    <property type="term" value="C:nucleus"/>
    <property type="evidence" value="ECO:0007669"/>
    <property type="project" value="TreeGrafter"/>
</dbReference>
<feature type="region of interest" description="Disordered" evidence="1">
    <location>
        <begin position="64"/>
        <end position="83"/>
    </location>
</feature>
<keyword evidence="4" id="KW-1185">Reference proteome</keyword>
<feature type="region of interest" description="Disordered" evidence="1">
    <location>
        <begin position="27"/>
        <end position="56"/>
    </location>
</feature>
<dbReference type="InterPro" id="IPR041899">
    <property type="entry name" value="MAGE_WH2"/>
</dbReference>
<accession>A0A8C6WC67</accession>
<dbReference type="AlphaFoldDB" id="A0A8C6WC67"/>
<dbReference type="FunFam" id="1.10.10.1210:FF:000001">
    <property type="entry name" value="melanoma-associated antigen D1"/>
    <property type="match status" value="1"/>
</dbReference>
<dbReference type="PROSITE" id="PS50838">
    <property type="entry name" value="MAGE"/>
    <property type="match status" value="1"/>
</dbReference>
<dbReference type="InterPro" id="IPR041898">
    <property type="entry name" value="MAGE_WH1"/>
</dbReference>
<dbReference type="OMA" id="ECEDHFT"/>
<dbReference type="SMART" id="SM01373">
    <property type="entry name" value="MAGE"/>
    <property type="match status" value="1"/>
</dbReference>
<dbReference type="Gene3D" id="1.10.10.1210">
    <property type="entry name" value="MAGE homology domain, winged helix WH2 motif"/>
    <property type="match status" value="1"/>
</dbReference>
<dbReference type="Pfam" id="PF01454">
    <property type="entry name" value="MAGE"/>
    <property type="match status" value="1"/>
</dbReference>
<evidence type="ECO:0000256" key="1">
    <source>
        <dbReference type="SAM" id="MobiDB-lite"/>
    </source>
</evidence>
<dbReference type="InterPro" id="IPR037445">
    <property type="entry name" value="MAGE"/>
</dbReference>
<reference evidence="3" key="2">
    <citation type="submission" date="2025-09" db="UniProtKB">
        <authorList>
            <consortium name="Ensembl"/>
        </authorList>
    </citation>
    <scope>IDENTIFICATION</scope>
</reference>
<dbReference type="PANTHER" id="PTHR11736:SF145">
    <property type="entry name" value="MELANOMA-ASSOCIATED ANTIGEN B16"/>
    <property type="match status" value="1"/>
</dbReference>
<evidence type="ECO:0000313" key="3">
    <source>
        <dbReference type="Ensembl" id="ENSNGAP00000023441.1"/>
    </source>
</evidence>
<feature type="domain" description="MAGE" evidence="2">
    <location>
        <begin position="161"/>
        <end position="360"/>
    </location>
</feature>
<dbReference type="Gene3D" id="1.10.10.1200">
    <property type="entry name" value="MAGE homology domain, winged helix WH1 motif"/>
    <property type="match status" value="1"/>
</dbReference>